<proteinExistence type="predicted"/>
<evidence type="ECO:0000313" key="2">
    <source>
        <dbReference type="Proteomes" id="UP000238350"/>
    </source>
</evidence>
<organism evidence="1 2">
    <name type="scientific">Wickerhamiella sorbophila</name>
    <dbReference type="NCBI Taxonomy" id="45607"/>
    <lineage>
        <taxon>Eukaryota</taxon>
        <taxon>Fungi</taxon>
        <taxon>Dikarya</taxon>
        <taxon>Ascomycota</taxon>
        <taxon>Saccharomycotina</taxon>
        <taxon>Dipodascomycetes</taxon>
        <taxon>Dipodascales</taxon>
        <taxon>Trichomonascaceae</taxon>
        <taxon>Wickerhamiella</taxon>
    </lineage>
</organism>
<sequence>MDFLAELRSCDDRLAAAEPCAIDIDSSMIEEPEEVIAALRATYESLDRFKTLKDAQTLTDARCTMKSIKERVERLSDHVATWLSYHDNDGYLSGDDSVNNVSTAQVSRIRLDCLEQTVAFGVKMAVAAEISEISNVLSSIDATVDECCTGLAVVNQTATQSQAPGNLVQIPDSASPQAPIYCDEDIVLNQKLSRLRSLTKALQQSVQFIPTRMDILQSRAQEHLPKSFEDLTAHFELLNTRIRNLIKDFEATDSRLTHDSWIPIIAESGDPRVRNYAKLRGFRDQSPEKPARDAIALFRGLKPPRPKLGPFLPVILPASPPSFTSGSDSHSPSISFDTSEEELDFFSSSPLKGKGATNGNTLYIPRTRESRSKLMKPTQIIKGMFARRTIQHVAAPVPKPTSRLQPPTPTSVSIAPLSRRFSSLELRCQQIYSGIPTPRCSSLCTK</sequence>
<gene>
    <name evidence="1" type="ORF">B9G98_00179</name>
</gene>
<dbReference type="GeneID" id="36513928"/>
<keyword evidence="2" id="KW-1185">Reference proteome</keyword>
<dbReference type="OrthoDB" id="5559380at2759"/>
<protein>
    <submittedName>
        <fullName evidence="1">Uncharacterized protein</fullName>
    </submittedName>
</protein>
<dbReference type="AlphaFoldDB" id="A0A2T0FC94"/>
<reference evidence="1 2" key="1">
    <citation type="submission" date="2017-04" db="EMBL/GenBank/DDBJ databases">
        <title>Genome sequencing of [Candida] sorbophila.</title>
        <authorList>
            <person name="Ahn J.O."/>
        </authorList>
    </citation>
    <scope>NUCLEOTIDE SEQUENCE [LARGE SCALE GENOMIC DNA]</scope>
    <source>
        <strain evidence="1 2">DS02</strain>
    </source>
</reference>
<dbReference type="EMBL" id="NDIQ01000001">
    <property type="protein sequence ID" value="PRT52559.1"/>
    <property type="molecule type" value="Genomic_DNA"/>
</dbReference>
<accession>A0A2T0FC94</accession>
<comment type="caution">
    <text evidence="1">The sequence shown here is derived from an EMBL/GenBank/DDBJ whole genome shotgun (WGS) entry which is preliminary data.</text>
</comment>
<dbReference type="Proteomes" id="UP000238350">
    <property type="component" value="Unassembled WGS sequence"/>
</dbReference>
<dbReference type="RefSeq" id="XP_024662505.1">
    <property type="nucleotide sequence ID" value="XM_024806737.1"/>
</dbReference>
<name>A0A2T0FC94_9ASCO</name>
<evidence type="ECO:0000313" key="1">
    <source>
        <dbReference type="EMBL" id="PRT52559.1"/>
    </source>
</evidence>